<reference evidence="2 3" key="1">
    <citation type="journal article" date="2020" name="Cell">
        <title>Large-Scale Comparative Analyses of Tick Genomes Elucidate Their Genetic Diversity and Vector Capacities.</title>
        <authorList>
            <consortium name="Tick Genome and Microbiome Consortium (TIGMIC)"/>
            <person name="Jia N."/>
            <person name="Wang J."/>
            <person name="Shi W."/>
            <person name="Du L."/>
            <person name="Sun Y."/>
            <person name="Zhan W."/>
            <person name="Jiang J.F."/>
            <person name="Wang Q."/>
            <person name="Zhang B."/>
            <person name="Ji P."/>
            <person name="Bell-Sakyi L."/>
            <person name="Cui X.M."/>
            <person name="Yuan T.T."/>
            <person name="Jiang B.G."/>
            <person name="Yang W.F."/>
            <person name="Lam T.T."/>
            <person name="Chang Q.C."/>
            <person name="Ding S.J."/>
            <person name="Wang X.J."/>
            <person name="Zhu J.G."/>
            <person name="Ruan X.D."/>
            <person name="Zhao L."/>
            <person name="Wei J.T."/>
            <person name="Ye R.Z."/>
            <person name="Que T.C."/>
            <person name="Du C.H."/>
            <person name="Zhou Y.H."/>
            <person name="Cheng J.X."/>
            <person name="Dai P.F."/>
            <person name="Guo W.B."/>
            <person name="Han X.H."/>
            <person name="Huang E.J."/>
            <person name="Li L.F."/>
            <person name="Wei W."/>
            <person name="Gao Y.C."/>
            <person name="Liu J.Z."/>
            <person name="Shao H.Z."/>
            <person name="Wang X."/>
            <person name="Wang C.C."/>
            <person name="Yang T.C."/>
            <person name="Huo Q.B."/>
            <person name="Li W."/>
            <person name="Chen H.Y."/>
            <person name="Chen S.E."/>
            <person name="Zhou L.G."/>
            <person name="Ni X.B."/>
            <person name="Tian J.H."/>
            <person name="Sheng Y."/>
            <person name="Liu T."/>
            <person name="Pan Y.S."/>
            <person name="Xia L.Y."/>
            <person name="Li J."/>
            <person name="Zhao F."/>
            <person name="Cao W.C."/>
        </authorList>
    </citation>
    <scope>NUCLEOTIDE SEQUENCE [LARGE SCALE GENOMIC DNA]</scope>
    <source>
        <strain evidence="2">HaeL-2018</strain>
    </source>
</reference>
<accession>A0A9J6FHF1</accession>
<organism evidence="2 3">
    <name type="scientific">Haemaphysalis longicornis</name>
    <name type="common">Bush tick</name>
    <dbReference type="NCBI Taxonomy" id="44386"/>
    <lineage>
        <taxon>Eukaryota</taxon>
        <taxon>Metazoa</taxon>
        <taxon>Ecdysozoa</taxon>
        <taxon>Arthropoda</taxon>
        <taxon>Chelicerata</taxon>
        <taxon>Arachnida</taxon>
        <taxon>Acari</taxon>
        <taxon>Parasitiformes</taxon>
        <taxon>Ixodida</taxon>
        <taxon>Ixodoidea</taxon>
        <taxon>Ixodidae</taxon>
        <taxon>Haemaphysalinae</taxon>
        <taxon>Haemaphysalis</taxon>
    </lineage>
</organism>
<evidence type="ECO:0000256" key="1">
    <source>
        <dbReference type="SAM" id="MobiDB-lite"/>
    </source>
</evidence>
<proteinExistence type="predicted"/>
<feature type="region of interest" description="Disordered" evidence="1">
    <location>
        <begin position="1"/>
        <end position="27"/>
    </location>
</feature>
<protein>
    <submittedName>
        <fullName evidence="2">Uncharacterized protein</fullName>
    </submittedName>
</protein>
<keyword evidence="3" id="KW-1185">Reference proteome</keyword>
<dbReference type="VEuPathDB" id="VectorBase:HLOH_060047"/>
<dbReference type="AlphaFoldDB" id="A0A9J6FHF1"/>
<evidence type="ECO:0000313" key="3">
    <source>
        <dbReference type="Proteomes" id="UP000821853"/>
    </source>
</evidence>
<gene>
    <name evidence="2" type="ORF">HPB48_015604</name>
</gene>
<dbReference type="EMBL" id="JABSTR010000001">
    <property type="protein sequence ID" value="KAH9362482.1"/>
    <property type="molecule type" value="Genomic_DNA"/>
</dbReference>
<comment type="caution">
    <text evidence="2">The sequence shown here is derived from an EMBL/GenBank/DDBJ whole genome shotgun (WGS) entry which is preliminary data.</text>
</comment>
<sequence length="379" mass="42097">MSDRARAGHWMSAERGAKAHECDTPGGWPRAIKPHRVALRDVNFLTGRWANIEAHRAVYVPRGLRTAWKAAAFQTWCLAAGAANVPSAVGLRRPECARSAVGSRSRLAPSAEYDGIPEDRLLLRPAFVCFAPRRSPPRASTVPPAVTVCLGRFWCCLLSVFAPALKSHCCESLSEPPARKIVPVCSGTTVARQLSCVYVVLHACARLLLLVTLLLPWRVAPSYGLEHPASNGTENGERAEPAALPPVWTASEWRRQLKGCDVDVTWNGTARISDSSRFRLLHPFLSLAEGLVPNVTYTQVRQLGPVTDYAEHVPSGLTRRRHAFACWPREQRIKRRPGRSLTLHYRAINREPNGTLLIHSSASCFLRNTEQFVRRQLFL</sequence>
<evidence type="ECO:0000313" key="2">
    <source>
        <dbReference type="EMBL" id="KAH9362482.1"/>
    </source>
</evidence>
<name>A0A9J6FHF1_HAELO</name>
<dbReference type="Proteomes" id="UP000821853">
    <property type="component" value="Chromosome 1"/>
</dbReference>
<dbReference type="OrthoDB" id="10648861at2759"/>